<reference evidence="4 5" key="1">
    <citation type="submission" date="2024-04" db="EMBL/GenBank/DDBJ databases">
        <title>genome sequences of Mucor flavus KT1a and Helicostylum pulchrum KT1b strains isolation_sourced from the surface of a dry-aged beef.</title>
        <authorList>
            <person name="Toyotome T."/>
            <person name="Hosono M."/>
            <person name="Torimaru M."/>
            <person name="Fukuda K."/>
            <person name="Mikami N."/>
        </authorList>
    </citation>
    <scope>NUCLEOTIDE SEQUENCE [LARGE SCALE GENOMIC DNA]</scope>
    <source>
        <strain evidence="4 5">KT1b</strain>
    </source>
</reference>
<dbReference type="PROSITE" id="PS50118">
    <property type="entry name" value="HMG_BOX_2"/>
    <property type="match status" value="1"/>
</dbReference>
<feature type="compositionally biased region" description="Basic and acidic residues" evidence="2">
    <location>
        <begin position="55"/>
        <end position="70"/>
    </location>
</feature>
<dbReference type="SUPFAM" id="SSF47095">
    <property type="entry name" value="HMG-box"/>
    <property type="match status" value="1"/>
</dbReference>
<organism evidence="4 5">
    <name type="scientific">Helicostylum pulchrum</name>
    <dbReference type="NCBI Taxonomy" id="562976"/>
    <lineage>
        <taxon>Eukaryota</taxon>
        <taxon>Fungi</taxon>
        <taxon>Fungi incertae sedis</taxon>
        <taxon>Mucoromycota</taxon>
        <taxon>Mucoromycotina</taxon>
        <taxon>Mucoromycetes</taxon>
        <taxon>Mucorales</taxon>
        <taxon>Mucorineae</taxon>
        <taxon>Mucoraceae</taxon>
        <taxon>Helicostylum</taxon>
    </lineage>
</organism>
<comment type="caution">
    <text evidence="4">The sequence shown here is derived from an EMBL/GenBank/DDBJ whole genome shotgun (WGS) entry which is preliminary data.</text>
</comment>
<keyword evidence="1" id="KW-0238">DNA-binding</keyword>
<evidence type="ECO:0000256" key="1">
    <source>
        <dbReference type="PROSITE-ProRule" id="PRU00267"/>
    </source>
</evidence>
<dbReference type="Pfam" id="PF04690">
    <property type="entry name" value="YABBY"/>
    <property type="match status" value="1"/>
</dbReference>
<name>A0ABP9YG55_9FUNG</name>
<protein>
    <recommendedName>
        <fullName evidence="3">HMG box domain-containing protein</fullName>
    </recommendedName>
</protein>
<feature type="region of interest" description="Disordered" evidence="2">
    <location>
        <begin position="46"/>
        <end position="70"/>
    </location>
</feature>
<sequence>MAKDKITKKSPKKLSPYNMFMKTELSKVKEVTPGISHKDAFKKAAQNWATASENPKNKKKEEEVVEEEKK</sequence>
<feature type="domain" description="HMG box" evidence="3">
    <location>
        <begin position="10"/>
        <end position="70"/>
    </location>
</feature>
<gene>
    <name evidence="4" type="ORF">HPULCUR_010782</name>
</gene>
<dbReference type="Gene3D" id="1.10.30.10">
    <property type="entry name" value="High mobility group box domain"/>
    <property type="match status" value="1"/>
</dbReference>
<keyword evidence="1" id="KW-0539">Nucleus</keyword>
<evidence type="ECO:0000256" key="2">
    <source>
        <dbReference type="SAM" id="MobiDB-lite"/>
    </source>
</evidence>
<keyword evidence="5" id="KW-1185">Reference proteome</keyword>
<evidence type="ECO:0000313" key="4">
    <source>
        <dbReference type="EMBL" id="GAA5805267.1"/>
    </source>
</evidence>
<dbReference type="InterPro" id="IPR036910">
    <property type="entry name" value="HMG_box_dom_sf"/>
</dbReference>
<dbReference type="InterPro" id="IPR009071">
    <property type="entry name" value="HMG_box_dom"/>
</dbReference>
<dbReference type="Proteomes" id="UP001476247">
    <property type="component" value="Unassembled WGS sequence"/>
</dbReference>
<accession>A0ABP9YG55</accession>
<proteinExistence type="predicted"/>
<dbReference type="EMBL" id="BAABUJ010000043">
    <property type="protein sequence ID" value="GAA5805267.1"/>
    <property type="molecule type" value="Genomic_DNA"/>
</dbReference>
<evidence type="ECO:0000313" key="5">
    <source>
        <dbReference type="Proteomes" id="UP001476247"/>
    </source>
</evidence>
<dbReference type="InterPro" id="IPR056775">
    <property type="entry name" value="YABBY_C"/>
</dbReference>
<evidence type="ECO:0000259" key="3">
    <source>
        <dbReference type="PROSITE" id="PS50118"/>
    </source>
</evidence>
<dbReference type="CDD" id="cd00084">
    <property type="entry name" value="HMG-box_SF"/>
    <property type="match status" value="1"/>
</dbReference>
<feature type="DNA-binding region" description="HMG box" evidence="1">
    <location>
        <begin position="10"/>
        <end position="70"/>
    </location>
</feature>